<gene>
    <name evidence="3" type="ORF">HXN33_07535</name>
</gene>
<dbReference type="Gene3D" id="3.40.50.1110">
    <property type="entry name" value="SGNH hydrolase"/>
    <property type="match status" value="1"/>
</dbReference>
<dbReference type="InterPro" id="IPR036514">
    <property type="entry name" value="SGNH_hydro_sf"/>
</dbReference>
<keyword evidence="1" id="KW-0732">Signal</keyword>
<dbReference type="InterPro" id="IPR013830">
    <property type="entry name" value="SGNH_hydro"/>
</dbReference>
<comment type="caution">
    <text evidence="3">The sequence shown here is derived from an EMBL/GenBank/DDBJ whole genome shotgun (WGS) entry which is preliminary data.</text>
</comment>
<name>A0A930HZ02_9BACT</name>
<accession>A0A930HZ02</accession>
<dbReference type="PANTHER" id="PTHR30383">
    <property type="entry name" value="THIOESTERASE 1/PROTEASE 1/LYSOPHOSPHOLIPASE L1"/>
    <property type="match status" value="1"/>
</dbReference>
<dbReference type="PANTHER" id="PTHR30383:SF5">
    <property type="entry name" value="SGNH HYDROLASE-TYPE ESTERASE DOMAIN-CONTAINING PROTEIN"/>
    <property type="match status" value="1"/>
</dbReference>
<reference evidence="3" key="1">
    <citation type="submission" date="2020-04" db="EMBL/GenBank/DDBJ databases">
        <title>Deep metagenomics examines the oral microbiome during advanced dental caries in children, revealing novel taxa and co-occurrences with host molecules.</title>
        <authorList>
            <person name="Baker J.L."/>
            <person name="Morton J.T."/>
            <person name="Dinis M."/>
            <person name="Alvarez R."/>
            <person name="Tran N.C."/>
            <person name="Knight R."/>
            <person name="Edlund A."/>
        </authorList>
    </citation>
    <scope>NUCLEOTIDE SEQUENCE</scope>
    <source>
        <strain evidence="3">JCVI_25_bin.9</strain>
    </source>
</reference>
<protein>
    <submittedName>
        <fullName evidence="3">Hydrolase</fullName>
    </submittedName>
</protein>
<evidence type="ECO:0000259" key="2">
    <source>
        <dbReference type="Pfam" id="PF13472"/>
    </source>
</evidence>
<organism evidence="3 4">
    <name type="scientific">Prevotella histicola</name>
    <dbReference type="NCBI Taxonomy" id="470565"/>
    <lineage>
        <taxon>Bacteria</taxon>
        <taxon>Pseudomonadati</taxon>
        <taxon>Bacteroidota</taxon>
        <taxon>Bacteroidia</taxon>
        <taxon>Bacteroidales</taxon>
        <taxon>Prevotellaceae</taxon>
        <taxon>Prevotella</taxon>
    </lineage>
</organism>
<evidence type="ECO:0000313" key="4">
    <source>
        <dbReference type="Proteomes" id="UP000757461"/>
    </source>
</evidence>
<dbReference type="Proteomes" id="UP000757461">
    <property type="component" value="Unassembled WGS sequence"/>
</dbReference>
<dbReference type="SUPFAM" id="SSF52266">
    <property type="entry name" value="SGNH hydrolase"/>
    <property type="match status" value="1"/>
</dbReference>
<feature type="signal peptide" evidence="1">
    <location>
        <begin position="1"/>
        <end position="21"/>
    </location>
</feature>
<feature type="domain" description="SGNH hydrolase-type esterase" evidence="2">
    <location>
        <begin position="58"/>
        <end position="216"/>
    </location>
</feature>
<dbReference type="AlphaFoldDB" id="A0A930HZ02"/>
<dbReference type="EMBL" id="JABZSQ010000138">
    <property type="protein sequence ID" value="MBF1415417.1"/>
    <property type="molecule type" value="Genomic_DNA"/>
</dbReference>
<sequence>MSKSFLLTTILLCVVGIMTHAQQVPYRGSKHYNTRMKQFEQEGVLPDNAIIMLGDSHSEYGGDWNRHFPDAPMIFNRGIIGDDSRGIQNRLNQVLTCNPSKIFFECGTNDLSHGWSVERSFLGIIKVIETIRSHCPQTKLYVQSLLPLNDKVGVWKLLKGKEDMIVQLNGKLKEYCDHHSLPFIDLYTPLLNVNTNRMQPEYCRDGLHLTDKGYAIWANIIRHFMNE</sequence>
<dbReference type="Pfam" id="PF13472">
    <property type="entry name" value="Lipase_GDSL_2"/>
    <property type="match status" value="1"/>
</dbReference>
<feature type="chain" id="PRO_5037612206" evidence="1">
    <location>
        <begin position="22"/>
        <end position="227"/>
    </location>
</feature>
<dbReference type="GO" id="GO:0004622">
    <property type="term" value="F:phosphatidylcholine lysophospholipase activity"/>
    <property type="evidence" value="ECO:0007669"/>
    <property type="project" value="TreeGrafter"/>
</dbReference>
<proteinExistence type="predicted"/>
<keyword evidence="3" id="KW-0378">Hydrolase</keyword>
<evidence type="ECO:0000313" key="3">
    <source>
        <dbReference type="EMBL" id="MBF1415417.1"/>
    </source>
</evidence>
<dbReference type="InterPro" id="IPR051532">
    <property type="entry name" value="Ester_Hydrolysis_Enzymes"/>
</dbReference>
<evidence type="ECO:0000256" key="1">
    <source>
        <dbReference type="SAM" id="SignalP"/>
    </source>
</evidence>